<keyword evidence="1" id="KW-0732">Signal</keyword>
<protein>
    <submittedName>
        <fullName evidence="2">Uncharacterized protein</fullName>
    </submittedName>
</protein>
<dbReference type="EMBL" id="MCFG01000500">
    <property type="protein sequence ID" value="ORX64755.1"/>
    <property type="molecule type" value="Genomic_DNA"/>
</dbReference>
<evidence type="ECO:0000313" key="2">
    <source>
        <dbReference type="EMBL" id="ORX64755.1"/>
    </source>
</evidence>
<feature type="signal peptide" evidence="1">
    <location>
        <begin position="1"/>
        <end position="20"/>
    </location>
</feature>
<sequence>MVSLKISASILLFMAVAVSGVKIGSNRIGYVECGAAHHCRSVTCDGPHNTVETDGYDCYRGGFCRTKNVSSKSITCKAKCEYDGWGLNGICPNLTYWSPEDIYKIIHGD</sequence>
<accession>A0A1Y1VUR0</accession>
<proteinExistence type="predicted"/>
<organism evidence="2 3">
    <name type="scientific">Anaeromyces robustus</name>
    <dbReference type="NCBI Taxonomy" id="1754192"/>
    <lineage>
        <taxon>Eukaryota</taxon>
        <taxon>Fungi</taxon>
        <taxon>Fungi incertae sedis</taxon>
        <taxon>Chytridiomycota</taxon>
        <taxon>Chytridiomycota incertae sedis</taxon>
        <taxon>Neocallimastigomycetes</taxon>
        <taxon>Neocallimastigales</taxon>
        <taxon>Neocallimastigaceae</taxon>
        <taxon>Anaeromyces</taxon>
    </lineage>
</organism>
<reference evidence="2 3" key="2">
    <citation type="submission" date="2016-08" db="EMBL/GenBank/DDBJ databases">
        <title>Pervasive Adenine N6-methylation of Active Genes in Fungi.</title>
        <authorList>
            <consortium name="DOE Joint Genome Institute"/>
            <person name="Mondo S.J."/>
            <person name="Dannebaum R.O."/>
            <person name="Kuo R.C."/>
            <person name="Labutti K."/>
            <person name="Haridas S."/>
            <person name="Kuo A."/>
            <person name="Salamov A."/>
            <person name="Ahrendt S.R."/>
            <person name="Lipzen A."/>
            <person name="Sullivan W."/>
            <person name="Andreopoulos W.B."/>
            <person name="Clum A."/>
            <person name="Lindquist E."/>
            <person name="Daum C."/>
            <person name="Ramamoorthy G.K."/>
            <person name="Gryganskyi A."/>
            <person name="Culley D."/>
            <person name="Magnuson J.K."/>
            <person name="James T.Y."/>
            <person name="O'Malley M.A."/>
            <person name="Stajich J.E."/>
            <person name="Spatafora J.W."/>
            <person name="Visel A."/>
            <person name="Grigoriev I.V."/>
        </authorList>
    </citation>
    <scope>NUCLEOTIDE SEQUENCE [LARGE SCALE GENOMIC DNA]</scope>
    <source>
        <strain evidence="2 3">S4</strain>
    </source>
</reference>
<feature type="chain" id="PRO_5013005477" evidence="1">
    <location>
        <begin position="21"/>
        <end position="109"/>
    </location>
</feature>
<gene>
    <name evidence="2" type="ORF">BCR32DRAFT_297949</name>
</gene>
<reference evidence="2 3" key="1">
    <citation type="submission" date="2016-08" db="EMBL/GenBank/DDBJ databases">
        <title>A Parts List for Fungal Cellulosomes Revealed by Comparative Genomics.</title>
        <authorList>
            <consortium name="DOE Joint Genome Institute"/>
            <person name="Haitjema C.H."/>
            <person name="Gilmore S.P."/>
            <person name="Henske J.K."/>
            <person name="Solomon K.V."/>
            <person name="De Groot R."/>
            <person name="Kuo A."/>
            <person name="Mondo S.J."/>
            <person name="Salamov A.A."/>
            <person name="Labutti K."/>
            <person name="Zhao Z."/>
            <person name="Chiniquy J."/>
            <person name="Barry K."/>
            <person name="Brewer H.M."/>
            <person name="Purvine S.O."/>
            <person name="Wright A.T."/>
            <person name="Boxma B."/>
            <person name="Van Alen T."/>
            <person name="Hackstein J.H."/>
            <person name="Baker S.E."/>
            <person name="Grigoriev I.V."/>
            <person name="O'Malley M.A."/>
        </authorList>
    </citation>
    <scope>NUCLEOTIDE SEQUENCE [LARGE SCALE GENOMIC DNA]</scope>
    <source>
        <strain evidence="2 3">S4</strain>
    </source>
</reference>
<comment type="caution">
    <text evidence="2">The sequence shown here is derived from an EMBL/GenBank/DDBJ whole genome shotgun (WGS) entry which is preliminary data.</text>
</comment>
<evidence type="ECO:0000256" key="1">
    <source>
        <dbReference type="SAM" id="SignalP"/>
    </source>
</evidence>
<evidence type="ECO:0000313" key="3">
    <source>
        <dbReference type="Proteomes" id="UP000193944"/>
    </source>
</evidence>
<name>A0A1Y1VUR0_9FUNG</name>
<keyword evidence="3" id="KW-1185">Reference proteome</keyword>
<dbReference type="AlphaFoldDB" id="A0A1Y1VUR0"/>
<dbReference type="Proteomes" id="UP000193944">
    <property type="component" value="Unassembled WGS sequence"/>
</dbReference>